<evidence type="ECO:0000256" key="4">
    <source>
        <dbReference type="ARBA" id="ARBA00038388"/>
    </source>
</evidence>
<dbReference type="OrthoDB" id="9782239at2"/>
<dbReference type="PANTHER" id="PTHR24220">
    <property type="entry name" value="IMPORT ATP-BINDING PROTEIN"/>
    <property type="match status" value="1"/>
</dbReference>
<evidence type="ECO:0000256" key="1">
    <source>
        <dbReference type="ARBA" id="ARBA00022448"/>
    </source>
</evidence>
<keyword evidence="2" id="KW-0547">Nucleotide-binding</keyword>
<evidence type="ECO:0000313" key="6">
    <source>
        <dbReference type="EMBL" id="RAJ06494.1"/>
    </source>
</evidence>
<sequence length="251" mass="27806">MAGEKYILHTEHLERHFQVGIEVVKALKGVTFSVEPGEFLTIMGSSGSGKTTLLNILGCLDKPTGGTYLLDGVEISGLSRNDLARLRNHKIGFVFQSYNLLPRTTALENVELPLLYNAEISTHERKERAIKALEAVKLGDRLDHTPNQLSGGQQQRVAIARALVNEPVMILADEATGNLDSRTSYEIMALFQELNQVDKKTIVFVTHEPDIAAFSSRTVFLRDGKVLKDTFNNDIKSAREALDNLPPADDY</sequence>
<dbReference type="FunFam" id="3.40.50.300:FF:000032">
    <property type="entry name" value="Export ABC transporter ATP-binding protein"/>
    <property type="match status" value="1"/>
</dbReference>
<dbReference type="InterPro" id="IPR017871">
    <property type="entry name" value="ABC_transporter-like_CS"/>
</dbReference>
<dbReference type="InterPro" id="IPR015854">
    <property type="entry name" value="ABC_transpr_LolD-like"/>
</dbReference>
<dbReference type="SMART" id="SM00382">
    <property type="entry name" value="AAA"/>
    <property type="match status" value="1"/>
</dbReference>
<comment type="caution">
    <text evidence="6">The sequence shown here is derived from an EMBL/GenBank/DDBJ whole genome shotgun (WGS) entry which is preliminary data.</text>
</comment>
<evidence type="ECO:0000256" key="3">
    <source>
        <dbReference type="ARBA" id="ARBA00022840"/>
    </source>
</evidence>
<dbReference type="InterPro" id="IPR003439">
    <property type="entry name" value="ABC_transporter-like_ATP-bd"/>
</dbReference>
<dbReference type="PROSITE" id="PS50893">
    <property type="entry name" value="ABC_TRANSPORTER_2"/>
    <property type="match status" value="1"/>
</dbReference>
<accession>A0A327QS73</accession>
<comment type="similarity">
    <text evidence="4">Belongs to the ABC transporter superfamily. Macrolide exporter (TC 3.A.1.122) family.</text>
</comment>
<dbReference type="Pfam" id="PF00005">
    <property type="entry name" value="ABC_tran"/>
    <property type="match status" value="1"/>
</dbReference>
<proteinExistence type="inferred from homology"/>
<dbReference type="SUPFAM" id="SSF52540">
    <property type="entry name" value="P-loop containing nucleoside triphosphate hydrolases"/>
    <property type="match status" value="1"/>
</dbReference>
<organism evidence="6 7">
    <name type="scientific">Chitinophaga skermanii</name>
    <dbReference type="NCBI Taxonomy" id="331697"/>
    <lineage>
        <taxon>Bacteria</taxon>
        <taxon>Pseudomonadati</taxon>
        <taxon>Bacteroidota</taxon>
        <taxon>Chitinophagia</taxon>
        <taxon>Chitinophagales</taxon>
        <taxon>Chitinophagaceae</taxon>
        <taxon>Chitinophaga</taxon>
    </lineage>
</organism>
<dbReference type="GO" id="GO:0016887">
    <property type="term" value="F:ATP hydrolysis activity"/>
    <property type="evidence" value="ECO:0007669"/>
    <property type="project" value="InterPro"/>
</dbReference>
<reference evidence="6 7" key="1">
    <citation type="submission" date="2018-06" db="EMBL/GenBank/DDBJ databases">
        <title>Genomic Encyclopedia of Archaeal and Bacterial Type Strains, Phase II (KMG-II): from individual species to whole genera.</title>
        <authorList>
            <person name="Goeker M."/>
        </authorList>
    </citation>
    <scope>NUCLEOTIDE SEQUENCE [LARGE SCALE GENOMIC DNA]</scope>
    <source>
        <strain evidence="6 7">DSM 23857</strain>
    </source>
</reference>
<dbReference type="PROSITE" id="PS00211">
    <property type="entry name" value="ABC_TRANSPORTER_1"/>
    <property type="match status" value="1"/>
</dbReference>
<gene>
    <name evidence="6" type="ORF">LX64_01621</name>
</gene>
<evidence type="ECO:0000313" key="7">
    <source>
        <dbReference type="Proteomes" id="UP000249547"/>
    </source>
</evidence>
<dbReference type="InterPro" id="IPR017911">
    <property type="entry name" value="MacB-like_ATP-bd"/>
</dbReference>
<dbReference type="InterPro" id="IPR027417">
    <property type="entry name" value="P-loop_NTPase"/>
</dbReference>
<dbReference type="RefSeq" id="WP_111597110.1">
    <property type="nucleotide sequence ID" value="NZ_QLLL01000003.1"/>
</dbReference>
<dbReference type="PANTHER" id="PTHR24220:SF86">
    <property type="entry name" value="ABC TRANSPORTER ABCH.1"/>
    <property type="match status" value="1"/>
</dbReference>
<dbReference type="AlphaFoldDB" id="A0A327QS73"/>
<dbReference type="GO" id="GO:0022857">
    <property type="term" value="F:transmembrane transporter activity"/>
    <property type="evidence" value="ECO:0007669"/>
    <property type="project" value="TreeGrafter"/>
</dbReference>
<dbReference type="GO" id="GO:0005524">
    <property type="term" value="F:ATP binding"/>
    <property type="evidence" value="ECO:0007669"/>
    <property type="project" value="UniProtKB-KW"/>
</dbReference>
<dbReference type="CDD" id="cd03255">
    <property type="entry name" value="ABC_MJ0796_LolCDE_FtsE"/>
    <property type="match status" value="1"/>
</dbReference>
<dbReference type="Gene3D" id="3.40.50.300">
    <property type="entry name" value="P-loop containing nucleotide triphosphate hydrolases"/>
    <property type="match status" value="1"/>
</dbReference>
<feature type="domain" description="ABC transporter" evidence="5">
    <location>
        <begin position="8"/>
        <end position="248"/>
    </location>
</feature>
<keyword evidence="3 6" id="KW-0067">ATP-binding</keyword>
<evidence type="ECO:0000259" key="5">
    <source>
        <dbReference type="PROSITE" id="PS50893"/>
    </source>
</evidence>
<dbReference type="Proteomes" id="UP000249547">
    <property type="component" value="Unassembled WGS sequence"/>
</dbReference>
<evidence type="ECO:0000256" key="2">
    <source>
        <dbReference type="ARBA" id="ARBA00022741"/>
    </source>
</evidence>
<dbReference type="InterPro" id="IPR003593">
    <property type="entry name" value="AAA+_ATPase"/>
</dbReference>
<keyword evidence="7" id="KW-1185">Reference proteome</keyword>
<protein>
    <submittedName>
        <fullName evidence="6">Putative ABC transport system ATP-binding protein</fullName>
    </submittedName>
</protein>
<dbReference type="GO" id="GO:0098796">
    <property type="term" value="C:membrane protein complex"/>
    <property type="evidence" value="ECO:0007669"/>
    <property type="project" value="UniProtKB-ARBA"/>
</dbReference>
<name>A0A327QS73_9BACT</name>
<dbReference type="EMBL" id="QLLL01000003">
    <property type="protein sequence ID" value="RAJ06494.1"/>
    <property type="molecule type" value="Genomic_DNA"/>
</dbReference>
<dbReference type="GO" id="GO:0005886">
    <property type="term" value="C:plasma membrane"/>
    <property type="evidence" value="ECO:0007669"/>
    <property type="project" value="TreeGrafter"/>
</dbReference>
<keyword evidence="1" id="KW-0813">Transport</keyword>